<accession>A0A0A2M4Z4</accession>
<sequence length="259" mass="30315">MKRFLNICILMVSVCVGAQEKVTVYFDLDSHEMQKEGSLKLSEWFSQNQQFEIQKVYGYCDSVGTYGYNDKLALRRIRTILDILKKNSVRFSKTLEIKGFGERFEQSPDQGENRKVEIYFNRPEAKRAEKEEKMAEKVAAMKVGDKLRLRHLNFYNRSGRVVPKSIPVLEELYQIMKDNPKLKIDIQGHICCQPQGDLEDISTLRSRTVYNYLIEKGIDKSRLTYQGYGSTMPLYPIPEKNEFERDENRRVEIMIVANQ</sequence>
<dbReference type="Gene3D" id="3.30.1330.60">
    <property type="entry name" value="OmpA-like domain"/>
    <property type="match status" value="2"/>
</dbReference>
<dbReference type="InterPro" id="IPR050330">
    <property type="entry name" value="Bact_OuterMem_StrucFunc"/>
</dbReference>
<organism evidence="3 4">
    <name type="scientific">Flavobacterium suncheonense GH29-5 = DSM 17707</name>
    <dbReference type="NCBI Taxonomy" id="1121899"/>
    <lineage>
        <taxon>Bacteria</taxon>
        <taxon>Pseudomonadati</taxon>
        <taxon>Bacteroidota</taxon>
        <taxon>Flavobacteriia</taxon>
        <taxon>Flavobacteriales</taxon>
        <taxon>Flavobacteriaceae</taxon>
        <taxon>Flavobacterium</taxon>
    </lineage>
</organism>
<reference evidence="3 4" key="1">
    <citation type="submission" date="2013-09" db="EMBL/GenBank/DDBJ databases">
        <authorList>
            <person name="Zeng Z."/>
            <person name="Chen C."/>
        </authorList>
    </citation>
    <scope>NUCLEOTIDE SEQUENCE [LARGE SCALE GENOMIC DNA]</scope>
    <source>
        <strain evidence="3 4">GH29-5</strain>
    </source>
</reference>
<dbReference type="GO" id="GO:0016020">
    <property type="term" value="C:membrane"/>
    <property type="evidence" value="ECO:0007669"/>
    <property type="project" value="UniProtKB-UniRule"/>
</dbReference>
<dbReference type="PROSITE" id="PS51123">
    <property type="entry name" value="OMPA_2"/>
    <property type="match status" value="1"/>
</dbReference>
<keyword evidence="1" id="KW-0472">Membrane</keyword>
<dbReference type="CDD" id="cd07185">
    <property type="entry name" value="OmpA_C-like"/>
    <property type="match status" value="1"/>
</dbReference>
<dbReference type="STRING" id="1121899.GCA_000430025_02546"/>
<proteinExistence type="predicted"/>
<dbReference type="InterPro" id="IPR036737">
    <property type="entry name" value="OmpA-like_sf"/>
</dbReference>
<evidence type="ECO:0000256" key="1">
    <source>
        <dbReference type="PROSITE-ProRule" id="PRU00473"/>
    </source>
</evidence>
<dbReference type="InterPro" id="IPR006665">
    <property type="entry name" value="OmpA-like"/>
</dbReference>
<dbReference type="SUPFAM" id="SSF103088">
    <property type="entry name" value="OmpA-like"/>
    <property type="match status" value="2"/>
</dbReference>
<evidence type="ECO:0000259" key="2">
    <source>
        <dbReference type="PROSITE" id="PS51123"/>
    </source>
</evidence>
<comment type="caution">
    <text evidence="3">The sequence shown here is derived from an EMBL/GenBank/DDBJ whole genome shotgun (WGS) entry which is preliminary data.</text>
</comment>
<dbReference type="Pfam" id="PF00691">
    <property type="entry name" value="OmpA"/>
    <property type="match status" value="2"/>
</dbReference>
<feature type="domain" description="OmpA-like" evidence="2">
    <location>
        <begin position="141"/>
        <end position="259"/>
    </location>
</feature>
<evidence type="ECO:0000313" key="3">
    <source>
        <dbReference type="EMBL" id="KGO87692.1"/>
    </source>
</evidence>
<keyword evidence="4" id="KW-1185">Reference proteome</keyword>
<dbReference type="eggNOG" id="COG2885">
    <property type="taxonomic scope" value="Bacteria"/>
</dbReference>
<gene>
    <name evidence="3" type="ORF">Q764_12555</name>
</gene>
<dbReference type="PANTHER" id="PTHR30329:SF21">
    <property type="entry name" value="LIPOPROTEIN YIAD-RELATED"/>
    <property type="match status" value="1"/>
</dbReference>
<protein>
    <recommendedName>
        <fullName evidence="2">OmpA-like domain-containing protein</fullName>
    </recommendedName>
</protein>
<dbReference type="PANTHER" id="PTHR30329">
    <property type="entry name" value="STATOR ELEMENT OF FLAGELLAR MOTOR COMPLEX"/>
    <property type="match status" value="1"/>
</dbReference>
<dbReference type="RefSeq" id="WP_026980848.1">
    <property type="nucleotide sequence ID" value="NZ_AUCZ01000015.1"/>
</dbReference>
<dbReference type="EMBL" id="JRLW01000018">
    <property type="protein sequence ID" value="KGO87692.1"/>
    <property type="molecule type" value="Genomic_DNA"/>
</dbReference>
<evidence type="ECO:0000313" key="4">
    <source>
        <dbReference type="Proteomes" id="UP000030121"/>
    </source>
</evidence>
<name>A0A0A2M4Z4_9FLAO</name>
<dbReference type="OrthoDB" id="9782229at2"/>
<dbReference type="AlphaFoldDB" id="A0A0A2M4Z4"/>
<dbReference type="Proteomes" id="UP000030121">
    <property type="component" value="Unassembled WGS sequence"/>
</dbReference>